<gene>
    <name evidence="1" type="ORF">WMO40_20585</name>
</gene>
<proteinExistence type="predicted"/>
<comment type="caution">
    <text evidence="1">The sequence shown here is derived from an EMBL/GenBank/DDBJ whole genome shotgun (WGS) entry which is preliminary data.</text>
</comment>
<name>A0ACC6SGI4_9BACI</name>
<keyword evidence="2" id="KW-1185">Reference proteome</keyword>
<dbReference type="EMBL" id="JBBMEW010000027">
    <property type="protein sequence ID" value="MEQ2529075.1"/>
    <property type="molecule type" value="Genomic_DNA"/>
</dbReference>
<organism evidence="1 2">
    <name type="scientific">Robertmurraya yapensis</name>
    <name type="common">ex Hitch et al 2024</name>
    <dbReference type="NCBI Taxonomy" id="3133160"/>
    <lineage>
        <taxon>Bacteria</taxon>
        <taxon>Bacillati</taxon>
        <taxon>Bacillota</taxon>
        <taxon>Bacilli</taxon>
        <taxon>Bacillales</taxon>
        <taxon>Bacillaceae</taxon>
        <taxon>Robertmurraya</taxon>
    </lineage>
</organism>
<accession>A0ACC6SGI4</accession>
<dbReference type="Proteomes" id="UP001439875">
    <property type="component" value="Unassembled WGS sequence"/>
</dbReference>
<evidence type="ECO:0000313" key="1">
    <source>
        <dbReference type="EMBL" id="MEQ2529075.1"/>
    </source>
</evidence>
<sequence>MASQKINCTSCGFLYPKDFIKYHQELPYCDICSLDYLMNYSSIYLPSFYISKTHQENFMILFDDLSRRKNKKVDWISVITAYIESLPSIYGEDLIKCSSFVQKEILESVPLLWQFDFIVFEFNESKIGTTVLPYSIHFKLKKNNNGIPVQNKLVRQLSENCQLILKLGYFLQFNIFTVSEILELLRQEYLEELTPPYKKMVNEIIRYSQLMKNDLVR</sequence>
<evidence type="ECO:0000313" key="2">
    <source>
        <dbReference type="Proteomes" id="UP001439875"/>
    </source>
</evidence>
<protein>
    <submittedName>
        <fullName evidence="1">Uncharacterized protein</fullName>
    </submittedName>
</protein>
<reference evidence="1" key="1">
    <citation type="submission" date="2024-03" db="EMBL/GenBank/DDBJ databases">
        <title>Human intestinal bacterial collection.</title>
        <authorList>
            <person name="Pauvert C."/>
            <person name="Hitch T.C.A."/>
            <person name="Clavel T."/>
        </authorList>
    </citation>
    <scope>NUCLEOTIDE SEQUENCE</scope>
    <source>
        <strain evidence="1">CLA-AA-H227</strain>
    </source>
</reference>